<dbReference type="AlphaFoldDB" id="A0A841IU87"/>
<dbReference type="Pfam" id="PF21805">
    <property type="entry name" value="Imm5_like"/>
    <property type="match status" value="1"/>
</dbReference>
<dbReference type="InterPro" id="IPR048667">
    <property type="entry name" value="Imm5-like"/>
</dbReference>
<feature type="domain" description="Imm-5-like" evidence="1">
    <location>
        <begin position="13"/>
        <end position="130"/>
    </location>
</feature>
<evidence type="ECO:0000313" key="3">
    <source>
        <dbReference type="Proteomes" id="UP000536604"/>
    </source>
</evidence>
<dbReference type="EMBL" id="JACHJO010000019">
    <property type="protein sequence ID" value="MBB6122247.1"/>
    <property type="molecule type" value="Genomic_DNA"/>
</dbReference>
<sequence length="179" mass="18707">MATGPGDFELTADELRTVARYAAQSAQEVLPLFEAAVPGDLRPRAAIDAAREFIGGTRRTRLQRATSLDAHRAAKEAPTETARLAARAAGDAAAAAYLHPIARATQVGHILRAAACAARIAELDADGDPAAGAEALERARERATPALIDVLTRYPPAPAGGNRLAQLMAALDTALRTPR</sequence>
<dbReference type="RefSeq" id="WP_184293677.1">
    <property type="nucleotide sequence ID" value="NZ_JACHJO010000019.1"/>
</dbReference>
<comment type="caution">
    <text evidence="2">The sequence shown here is derived from an EMBL/GenBank/DDBJ whole genome shotgun (WGS) entry which is preliminary data.</text>
</comment>
<gene>
    <name evidence="2" type="ORF">FHS13_004236</name>
</gene>
<reference evidence="2 3" key="1">
    <citation type="submission" date="2020-08" db="EMBL/GenBank/DDBJ databases">
        <title>Genomic Encyclopedia of Type Strains, Phase III (KMG-III): the genomes of soil and plant-associated and newly described type strains.</title>
        <authorList>
            <person name="Whitman W."/>
        </authorList>
    </citation>
    <scope>NUCLEOTIDE SEQUENCE [LARGE SCALE GENOMIC DNA]</scope>
    <source>
        <strain evidence="2 3">CECT 8712</strain>
    </source>
</reference>
<protein>
    <recommendedName>
        <fullName evidence="1">Imm-5-like domain-containing protein</fullName>
    </recommendedName>
</protein>
<name>A0A841IU87_9ACTN</name>
<dbReference type="Proteomes" id="UP000536604">
    <property type="component" value="Unassembled WGS sequence"/>
</dbReference>
<organism evidence="2 3">
    <name type="scientific">Nocardiopsis algeriensis</name>
    <dbReference type="NCBI Taxonomy" id="1478215"/>
    <lineage>
        <taxon>Bacteria</taxon>
        <taxon>Bacillati</taxon>
        <taxon>Actinomycetota</taxon>
        <taxon>Actinomycetes</taxon>
        <taxon>Streptosporangiales</taxon>
        <taxon>Nocardiopsidaceae</taxon>
        <taxon>Nocardiopsis</taxon>
    </lineage>
</organism>
<accession>A0A841IU87</accession>
<proteinExistence type="predicted"/>
<keyword evidence="3" id="KW-1185">Reference proteome</keyword>
<evidence type="ECO:0000313" key="2">
    <source>
        <dbReference type="EMBL" id="MBB6122247.1"/>
    </source>
</evidence>
<evidence type="ECO:0000259" key="1">
    <source>
        <dbReference type="Pfam" id="PF21805"/>
    </source>
</evidence>